<dbReference type="Pfam" id="PF13193">
    <property type="entry name" value="AMP-binding_C"/>
    <property type="match status" value="1"/>
</dbReference>
<dbReference type="Proteomes" id="UP000002729">
    <property type="component" value="Unassembled WGS sequence"/>
</dbReference>
<dbReference type="GO" id="GO:0005829">
    <property type="term" value="C:cytosol"/>
    <property type="evidence" value="ECO:0007669"/>
    <property type="project" value="TreeGrafter"/>
</dbReference>
<dbReference type="EC" id="6.2.1.1" evidence="1"/>
<name>F0YGP1_AURAN</name>
<proteinExistence type="predicted"/>
<feature type="domain" description="AMP-binding enzyme C-terminal" evidence="6">
    <location>
        <begin position="554"/>
        <end position="619"/>
    </location>
</feature>
<evidence type="ECO:0000256" key="1">
    <source>
        <dbReference type="ARBA" id="ARBA00013275"/>
    </source>
</evidence>
<evidence type="ECO:0000256" key="2">
    <source>
        <dbReference type="ARBA" id="ARBA00022598"/>
    </source>
</evidence>
<evidence type="ECO:0000259" key="6">
    <source>
        <dbReference type="Pfam" id="PF13193"/>
    </source>
</evidence>
<dbReference type="SUPFAM" id="SSF56801">
    <property type="entry name" value="Acetyl-CoA synthetase-like"/>
    <property type="match status" value="1"/>
</dbReference>
<dbReference type="OMA" id="STIVFEA"/>
<evidence type="ECO:0000313" key="7">
    <source>
        <dbReference type="EMBL" id="EGB05706.1"/>
    </source>
</evidence>
<dbReference type="GeneID" id="20221854"/>
<dbReference type="PROSITE" id="PS00455">
    <property type="entry name" value="AMP_BINDING"/>
    <property type="match status" value="1"/>
</dbReference>
<evidence type="ECO:0000259" key="5">
    <source>
        <dbReference type="Pfam" id="PF00501"/>
    </source>
</evidence>
<dbReference type="InterPro" id="IPR000873">
    <property type="entry name" value="AMP-dep_synth/lig_dom"/>
</dbReference>
<dbReference type="RefSeq" id="XP_009039545.1">
    <property type="nucleotide sequence ID" value="XM_009041297.1"/>
</dbReference>
<gene>
    <name evidence="7" type="primary">ACS2</name>
    <name evidence="7" type="ORF">AURANDRAFT_38341</name>
</gene>
<dbReference type="InterPro" id="IPR042099">
    <property type="entry name" value="ANL_N_sf"/>
</dbReference>
<evidence type="ECO:0000256" key="3">
    <source>
        <dbReference type="ARBA" id="ARBA00022741"/>
    </source>
</evidence>
<keyword evidence="2" id="KW-0436">Ligase</keyword>
<evidence type="ECO:0000256" key="4">
    <source>
        <dbReference type="ARBA" id="ARBA00022840"/>
    </source>
</evidence>
<dbReference type="GO" id="GO:0005524">
    <property type="term" value="F:ATP binding"/>
    <property type="evidence" value="ECO:0007669"/>
    <property type="project" value="UniProtKB-KW"/>
</dbReference>
<dbReference type="OrthoDB" id="203851at2759"/>
<dbReference type="InterPro" id="IPR020845">
    <property type="entry name" value="AMP-binding_CS"/>
</dbReference>
<dbReference type="InterPro" id="IPR045851">
    <property type="entry name" value="AMP-bd_C_sf"/>
</dbReference>
<dbReference type="GO" id="GO:0003987">
    <property type="term" value="F:acetate-CoA ligase activity"/>
    <property type="evidence" value="ECO:0007669"/>
    <property type="project" value="UniProtKB-EC"/>
</dbReference>
<dbReference type="Gene3D" id="3.40.50.12780">
    <property type="entry name" value="N-terminal domain of ligase-like"/>
    <property type="match status" value="1"/>
</dbReference>
<dbReference type="PANTHER" id="PTHR24095">
    <property type="entry name" value="ACETYL-COENZYME A SYNTHETASE"/>
    <property type="match status" value="1"/>
</dbReference>
<keyword evidence="4" id="KW-0067">ATP-binding</keyword>
<dbReference type="KEGG" id="aaf:AURANDRAFT_38341"/>
<sequence>MKDDDVESVAYASALYWACEDGTWCQLRGTKWRCLRVAPSGLVHSAAPDARDASWRPWTRLIDTSAHPYVTWFSEATTNIAFSAVDVPALDSHDGRDGEQVAYEAVKAGEEVEAQPSEQLTRSELLRAVLTCCVELEVCLGTLLASPMRMYAHAATGLEQAVVCHACARSAVCYTCTALDATDESLKHRFLEFAPALVVASLDAPSGPIHEMAASRATRLFGSKQRYEIAHGDARTWAASAPQYLSPLAVGDAVALIVVFTSGSTGKPKGLVHGHGGYGSCVARSMSYVFDARAGTDVFLTLATFAWITGQSYMLYGPVLARCKSLLVEGSPLGADGLRWARIAKARRATILKCASAFVRHAMGNQVRRAAVEALDLPNTSLRLGTFCAEPVSAEVQGWASSRIVATFLNSYWATEHGSIVLSRDPSGNFQPDTRCWPVPWVRASLLQLDDDELGDIVLDAPYAGLARTVFGDTAAYGKPHWRGDLARFEAAYFPPRASGDGFGFVQGDAAREADGAFTFHGRRDEVINVMGVRLGLEELEKVAWSASDGILHDLAIVGAPDSLKGQVPIGWVVLSEGFKIDYDILAIWRKALFDIIGSHAEPSAIVAVTALPKTITGKTQRGLLQAALRGD</sequence>
<dbReference type="InterPro" id="IPR025110">
    <property type="entry name" value="AMP-bd_C"/>
</dbReference>
<dbReference type="PANTHER" id="PTHR24095:SF14">
    <property type="entry name" value="ACETYL-COENZYME A SYNTHETASE 1"/>
    <property type="match status" value="1"/>
</dbReference>
<dbReference type="eggNOG" id="KOG1175">
    <property type="taxonomic scope" value="Eukaryota"/>
</dbReference>
<dbReference type="Gene3D" id="3.30.300.30">
    <property type="match status" value="1"/>
</dbReference>
<dbReference type="EMBL" id="GL833139">
    <property type="protein sequence ID" value="EGB05706.1"/>
    <property type="molecule type" value="Genomic_DNA"/>
</dbReference>
<dbReference type="GO" id="GO:0006085">
    <property type="term" value="P:acetyl-CoA biosynthetic process"/>
    <property type="evidence" value="ECO:0007669"/>
    <property type="project" value="TreeGrafter"/>
</dbReference>
<accession>F0YGP1</accession>
<reference evidence="7 8" key="1">
    <citation type="journal article" date="2011" name="Proc. Natl. Acad. Sci. U.S.A.">
        <title>Niche of harmful alga Aureococcus anophagefferens revealed through ecogenomics.</title>
        <authorList>
            <person name="Gobler C.J."/>
            <person name="Berry D.L."/>
            <person name="Dyhrman S.T."/>
            <person name="Wilhelm S.W."/>
            <person name="Salamov A."/>
            <person name="Lobanov A.V."/>
            <person name="Zhang Y."/>
            <person name="Collier J.L."/>
            <person name="Wurch L.L."/>
            <person name="Kustka A.B."/>
            <person name="Dill B.D."/>
            <person name="Shah M."/>
            <person name="VerBerkmoes N.C."/>
            <person name="Kuo A."/>
            <person name="Terry A."/>
            <person name="Pangilinan J."/>
            <person name="Lindquist E.A."/>
            <person name="Lucas S."/>
            <person name="Paulsen I.T."/>
            <person name="Hattenrath-Lehmann T.K."/>
            <person name="Talmage S.C."/>
            <person name="Walker E.A."/>
            <person name="Koch F."/>
            <person name="Burson A.M."/>
            <person name="Marcoval M.A."/>
            <person name="Tang Y.Z."/>
            <person name="Lecleir G.R."/>
            <person name="Coyne K.J."/>
            <person name="Berg G.M."/>
            <person name="Bertrand E.M."/>
            <person name="Saito M.A."/>
            <person name="Gladyshev V.N."/>
            <person name="Grigoriev I.V."/>
        </authorList>
    </citation>
    <scope>NUCLEOTIDE SEQUENCE [LARGE SCALE GENOMIC DNA]</scope>
    <source>
        <strain evidence="8">CCMP 1984</strain>
    </source>
</reference>
<feature type="non-terminal residue" evidence="7">
    <location>
        <position position="632"/>
    </location>
</feature>
<dbReference type="AlphaFoldDB" id="F0YGP1"/>
<feature type="domain" description="AMP-dependent synthetase/ligase" evidence="5">
    <location>
        <begin position="154"/>
        <end position="454"/>
    </location>
</feature>
<organism evidence="8">
    <name type="scientific">Aureococcus anophagefferens</name>
    <name type="common">Harmful bloom alga</name>
    <dbReference type="NCBI Taxonomy" id="44056"/>
    <lineage>
        <taxon>Eukaryota</taxon>
        <taxon>Sar</taxon>
        <taxon>Stramenopiles</taxon>
        <taxon>Ochrophyta</taxon>
        <taxon>Pelagophyceae</taxon>
        <taxon>Pelagomonadales</taxon>
        <taxon>Pelagomonadaceae</taxon>
        <taxon>Aureococcus</taxon>
    </lineage>
</organism>
<dbReference type="Pfam" id="PF00501">
    <property type="entry name" value="AMP-binding"/>
    <property type="match status" value="1"/>
</dbReference>
<evidence type="ECO:0000313" key="8">
    <source>
        <dbReference type="Proteomes" id="UP000002729"/>
    </source>
</evidence>
<keyword evidence="3" id="KW-0547">Nucleotide-binding</keyword>
<protein>
    <recommendedName>
        <fullName evidence="1">acetate--CoA ligase</fullName>
        <ecNumber evidence="1">6.2.1.1</ecNumber>
    </recommendedName>
</protein>
<dbReference type="InParanoid" id="F0YGP1"/>
<keyword evidence="8" id="KW-1185">Reference proteome</keyword>